<dbReference type="GO" id="GO:0046872">
    <property type="term" value="F:metal ion binding"/>
    <property type="evidence" value="ECO:0007669"/>
    <property type="project" value="UniProtKB-KW"/>
</dbReference>
<dbReference type="Gene3D" id="3.40.1620.60">
    <property type="match status" value="1"/>
</dbReference>
<evidence type="ECO:0000256" key="3">
    <source>
        <dbReference type="ARBA" id="ARBA00022833"/>
    </source>
</evidence>
<dbReference type="EMBL" id="SEYY01019931">
    <property type="protein sequence ID" value="KAB7497764.1"/>
    <property type="molecule type" value="Genomic_DNA"/>
</dbReference>
<evidence type="ECO:0000256" key="2">
    <source>
        <dbReference type="ARBA" id="ARBA00022801"/>
    </source>
</evidence>
<comment type="caution">
    <text evidence="7">The sequence shown here is derived from an EMBL/GenBank/DDBJ whole genome shotgun (WGS) entry which is preliminary data.</text>
</comment>
<dbReference type="Proteomes" id="UP000326759">
    <property type="component" value="Unassembled WGS sequence"/>
</dbReference>
<evidence type="ECO:0000313" key="7">
    <source>
        <dbReference type="EMBL" id="KAB7497764.1"/>
    </source>
</evidence>
<sequence length="116" mass="12464">MLKNGVGSRASLQQPQNEVCGDLHCVKDGYTWTSHPALEGTSCGPSKWCRRGDCVDMPRDQHPEVSNSLKSLSSSFSMDREDLGSWSTCKSSCLYGLDGILSSGSTGLSVSENRAC</sequence>
<keyword evidence="2" id="KW-0378">Hydrolase</keyword>
<evidence type="ECO:0000256" key="4">
    <source>
        <dbReference type="ARBA" id="ARBA00023157"/>
    </source>
</evidence>
<reference evidence="7 8" key="1">
    <citation type="journal article" date="2019" name="PLoS Biol.">
        <title>Sex chromosomes control vertical transmission of feminizing Wolbachia symbionts in an isopod.</title>
        <authorList>
            <person name="Becking T."/>
            <person name="Chebbi M.A."/>
            <person name="Giraud I."/>
            <person name="Moumen B."/>
            <person name="Laverre T."/>
            <person name="Caubet Y."/>
            <person name="Peccoud J."/>
            <person name="Gilbert C."/>
            <person name="Cordaux R."/>
        </authorList>
    </citation>
    <scope>NUCLEOTIDE SEQUENCE [LARGE SCALE GENOMIC DNA]</scope>
    <source>
        <strain evidence="7">ANa2</strain>
        <tissue evidence="7">Whole body excluding digestive tract and cuticle</tissue>
    </source>
</reference>
<proteinExistence type="predicted"/>
<protein>
    <recommendedName>
        <fullName evidence="6">ADAMTS cysteine-rich domain-containing protein</fullName>
    </recommendedName>
</protein>
<dbReference type="OrthoDB" id="10035764at2759"/>
<keyword evidence="1" id="KW-0479">Metal-binding</keyword>
<dbReference type="GO" id="GO:0016787">
    <property type="term" value="F:hydrolase activity"/>
    <property type="evidence" value="ECO:0007669"/>
    <property type="project" value="UniProtKB-KW"/>
</dbReference>
<evidence type="ECO:0000259" key="6">
    <source>
        <dbReference type="Pfam" id="PF17771"/>
    </source>
</evidence>
<accession>A0A5N5SU63</accession>
<dbReference type="AlphaFoldDB" id="A0A5N5SU63"/>
<name>A0A5N5SU63_9CRUS</name>
<keyword evidence="3" id="KW-0862">Zinc</keyword>
<evidence type="ECO:0000256" key="1">
    <source>
        <dbReference type="ARBA" id="ARBA00022723"/>
    </source>
</evidence>
<organism evidence="7 8">
    <name type="scientific">Armadillidium nasatum</name>
    <dbReference type="NCBI Taxonomy" id="96803"/>
    <lineage>
        <taxon>Eukaryota</taxon>
        <taxon>Metazoa</taxon>
        <taxon>Ecdysozoa</taxon>
        <taxon>Arthropoda</taxon>
        <taxon>Crustacea</taxon>
        <taxon>Multicrustacea</taxon>
        <taxon>Malacostraca</taxon>
        <taxon>Eumalacostraca</taxon>
        <taxon>Peracarida</taxon>
        <taxon>Isopoda</taxon>
        <taxon>Oniscidea</taxon>
        <taxon>Crinocheta</taxon>
        <taxon>Armadillidiidae</taxon>
        <taxon>Armadillidium</taxon>
    </lineage>
</organism>
<keyword evidence="5" id="KW-0325">Glycoprotein</keyword>
<feature type="domain" description="ADAMTS cysteine-rich" evidence="6">
    <location>
        <begin position="12"/>
        <end position="55"/>
    </location>
</feature>
<evidence type="ECO:0000256" key="5">
    <source>
        <dbReference type="ARBA" id="ARBA00023180"/>
    </source>
</evidence>
<dbReference type="InterPro" id="IPR041645">
    <property type="entry name" value="ADAMTS_CR_2"/>
</dbReference>
<keyword evidence="4" id="KW-1015">Disulfide bond</keyword>
<evidence type="ECO:0000313" key="8">
    <source>
        <dbReference type="Proteomes" id="UP000326759"/>
    </source>
</evidence>
<gene>
    <name evidence="7" type="ORF">Anas_00985</name>
</gene>
<keyword evidence="8" id="KW-1185">Reference proteome</keyword>
<feature type="non-terminal residue" evidence="7">
    <location>
        <position position="116"/>
    </location>
</feature>
<dbReference type="Pfam" id="PF17771">
    <property type="entry name" value="ADAMTS_CR_2"/>
    <property type="match status" value="1"/>
</dbReference>